<comment type="catalytic activity">
    <reaction evidence="9 10 12">
        <text>D-glyceraldehyde 3-phosphate + phosphate + NAD(+) = (2R)-3-phospho-glyceroyl phosphate + NADH + H(+)</text>
        <dbReference type="Rhea" id="RHEA:10300"/>
        <dbReference type="ChEBI" id="CHEBI:15378"/>
        <dbReference type="ChEBI" id="CHEBI:43474"/>
        <dbReference type="ChEBI" id="CHEBI:57540"/>
        <dbReference type="ChEBI" id="CHEBI:57604"/>
        <dbReference type="ChEBI" id="CHEBI:57945"/>
        <dbReference type="ChEBI" id="CHEBI:59776"/>
        <dbReference type="EC" id="1.2.1.59"/>
    </reaction>
</comment>
<protein>
    <recommendedName>
        <fullName evidence="10 12">Glyceraldehyde-3-phosphate dehydrogenase</fullName>
        <shortName evidence="10">GAPDH</shortName>
        <ecNumber evidence="10 12">1.2.1.59</ecNumber>
    </recommendedName>
    <alternativeName>
        <fullName evidence="10">NAD(P)-dependent glyceraldehyde-3-phosphate dehydrogenase</fullName>
    </alternativeName>
</protein>
<dbReference type="AlphaFoldDB" id="A0ABD6CI65"/>
<evidence type="ECO:0000256" key="12">
    <source>
        <dbReference type="RuleBase" id="RU003388"/>
    </source>
</evidence>
<evidence type="ECO:0000256" key="11">
    <source>
        <dbReference type="PIRSR" id="PIRSR000149-1"/>
    </source>
</evidence>
<dbReference type="CDD" id="cd18127">
    <property type="entry name" value="GAPDH_II_C"/>
    <property type="match status" value="1"/>
</dbReference>
<proteinExistence type="inferred from homology"/>
<name>A0ABD6CI65_9EURY</name>
<dbReference type="InterPro" id="IPR000846">
    <property type="entry name" value="DapB_N"/>
</dbReference>
<evidence type="ECO:0000256" key="10">
    <source>
        <dbReference type="HAMAP-Rule" id="MF_00559"/>
    </source>
</evidence>
<feature type="region of interest" description="Disordered" evidence="13">
    <location>
        <begin position="321"/>
        <end position="357"/>
    </location>
</feature>
<dbReference type="PROSITE" id="PS00071">
    <property type="entry name" value="GAPDH"/>
    <property type="match status" value="1"/>
</dbReference>
<comment type="subunit">
    <text evidence="3 10 12">Homotetramer.</text>
</comment>
<dbReference type="SUPFAM" id="SSF51735">
    <property type="entry name" value="NAD(P)-binding Rossmann-fold domains"/>
    <property type="match status" value="1"/>
</dbReference>
<feature type="binding site" evidence="10">
    <location>
        <position position="301"/>
    </location>
    <ligand>
        <name>NAD(+)</name>
        <dbReference type="ChEBI" id="CHEBI:57540"/>
    </ligand>
</feature>
<dbReference type="Pfam" id="PF02800">
    <property type="entry name" value="Gp_dh_C"/>
    <property type="match status" value="1"/>
</dbReference>
<dbReference type="SUPFAM" id="SSF55347">
    <property type="entry name" value="Glyceraldehyde-3-phosphate dehydrogenase-like, C-terminal domain"/>
    <property type="match status" value="1"/>
</dbReference>
<evidence type="ECO:0000256" key="2">
    <source>
        <dbReference type="ARBA" id="ARBA00007406"/>
    </source>
</evidence>
<dbReference type="Gene3D" id="3.30.360.10">
    <property type="entry name" value="Dihydrodipicolinate Reductase, domain 2"/>
    <property type="match status" value="1"/>
</dbReference>
<keyword evidence="16" id="KW-1185">Reference proteome</keyword>
<feature type="binding site" evidence="10">
    <location>
        <begin position="11"/>
        <end position="12"/>
    </location>
    <ligand>
        <name>NAD(+)</name>
        <dbReference type="ChEBI" id="CHEBI:57540"/>
    </ligand>
</feature>
<evidence type="ECO:0000256" key="1">
    <source>
        <dbReference type="ARBA" id="ARBA00004869"/>
    </source>
</evidence>
<keyword evidence="4 10" id="KW-0521">NADP</keyword>
<dbReference type="CDD" id="cd02278">
    <property type="entry name" value="GAPDH_II_N"/>
    <property type="match status" value="1"/>
</dbReference>
<evidence type="ECO:0000256" key="7">
    <source>
        <dbReference type="ARBA" id="ARBA00023152"/>
    </source>
</evidence>
<comment type="pathway">
    <text evidence="1 10 12">Carbohydrate degradation; glycolysis; pyruvate from D-glyceraldehyde 3-phosphate: step 1/5.</text>
</comment>
<evidence type="ECO:0000256" key="5">
    <source>
        <dbReference type="ARBA" id="ARBA00023002"/>
    </source>
</evidence>
<evidence type="ECO:0000256" key="9">
    <source>
        <dbReference type="ARBA" id="ARBA00048853"/>
    </source>
</evidence>
<keyword evidence="5 10" id="KW-0560">Oxidoreductase</keyword>
<keyword evidence="7 10" id="KW-0324">Glycolysis</keyword>
<dbReference type="HAMAP" id="MF_00559">
    <property type="entry name" value="G3P_dehdrog_arch"/>
    <property type="match status" value="1"/>
</dbReference>
<gene>
    <name evidence="10" type="primary">gap</name>
    <name evidence="15" type="ORF">ACFSBX_02240</name>
</gene>
<dbReference type="InterPro" id="IPR006436">
    <property type="entry name" value="Glyceraldehyde-3-P_DH_2_arc"/>
</dbReference>
<dbReference type="EC" id="1.2.1.59" evidence="10 12"/>
<dbReference type="NCBIfam" id="TIGR01546">
    <property type="entry name" value="GAPDH-II_archae"/>
    <property type="match status" value="1"/>
</dbReference>
<feature type="binding site" evidence="10">
    <location>
        <position position="110"/>
    </location>
    <ligand>
        <name>NAD(+)</name>
        <dbReference type="ChEBI" id="CHEBI:57540"/>
    </ligand>
</feature>
<dbReference type="InterPro" id="IPR020829">
    <property type="entry name" value="GlycerAld_3-P_DH_cat"/>
</dbReference>
<dbReference type="SMART" id="SM00846">
    <property type="entry name" value="Gp_dh_N"/>
    <property type="match status" value="1"/>
</dbReference>
<comment type="subcellular location">
    <subcellularLocation>
        <location evidence="10 12">Cytoplasm</location>
    </subcellularLocation>
</comment>
<dbReference type="Gene3D" id="3.40.50.720">
    <property type="entry name" value="NAD(P)-binding Rossmann-like Domain"/>
    <property type="match status" value="1"/>
</dbReference>
<dbReference type="EMBL" id="JBHUDK010000002">
    <property type="protein sequence ID" value="MFD1597781.1"/>
    <property type="molecule type" value="Genomic_DNA"/>
</dbReference>
<evidence type="ECO:0000256" key="8">
    <source>
        <dbReference type="ARBA" id="ARBA00048067"/>
    </source>
</evidence>
<keyword evidence="10 12" id="KW-0963">Cytoplasm</keyword>
<sequence>MIRVGVNGYGTIGKRVADAVAAQPDMEVAGVAKTQPNFEAHTAVERGYSMYAAIPERAPLFGDAGIEIAGVVDELVADADVIVDCTPSGIGAENRSMYASYDTPAIFQGGEDASVAQVSFNARANYDDARGADTVRVVSCNTTGLSRLVAPLEEEYGVEKVRATLVRRGGDPSQHSRGPINDILPDPIGIPSHHGPDVQTIFPDLSIETMGLKVPATLMHVHALNVTLGSDVTAAHVRQLLESQSRVYVIPEGIGLDGAGRLKDFALDAGRPRGDLWENCVWGESIAVEGRDLYLFQAVHQESDVVPENVDAVRAVTDSADAEESIERTNETLGIGLAGDPTGFNDSDRVGAEAADD</sequence>
<dbReference type="GO" id="GO:0006096">
    <property type="term" value="P:glycolytic process"/>
    <property type="evidence" value="ECO:0007669"/>
    <property type="project" value="UniProtKB-UniRule"/>
</dbReference>
<dbReference type="InterPro" id="IPR020830">
    <property type="entry name" value="GlycerAld_3-P_DH_AS"/>
</dbReference>
<dbReference type="GO" id="GO:0050661">
    <property type="term" value="F:NADP binding"/>
    <property type="evidence" value="ECO:0007669"/>
    <property type="project" value="UniProtKB-UniRule"/>
</dbReference>
<feature type="binding site" evidence="10">
    <location>
        <begin position="194"/>
        <end position="195"/>
    </location>
    <ligand>
        <name>D-glyceraldehyde 3-phosphate</name>
        <dbReference type="ChEBI" id="CHEBI:59776"/>
    </ligand>
</feature>
<evidence type="ECO:0000313" key="16">
    <source>
        <dbReference type="Proteomes" id="UP001597085"/>
    </source>
</evidence>
<feature type="binding site" evidence="10">
    <location>
        <position position="168"/>
    </location>
    <ligand>
        <name>NAD(+)</name>
        <dbReference type="ChEBI" id="CHEBI:57540"/>
    </ligand>
</feature>
<dbReference type="InterPro" id="IPR020831">
    <property type="entry name" value="GlycerAld/Erythrose_P_DH"/>
</dbReference>
<feature type="domain" description="Glyceraldehyde 3-phosphate dehydrogenase NAD(P) binding" evidence="14">
    <location>
        <begin position="2"/>
        <end position="140"/>
    </location>
</feature>
<keyword evidence="6 10" id="KW-0520">NAD</keyword>
<evidence type="ECO:0000256" key="6">
    <source>
        <dbReference type="ARBA" id="ARBA00023027"/>
    </source>
</evidence>
<dbReference type="GO" id="GO:0051287">
    <property type="term" value="F:NAD binding"/>
    <property type="evidence" value="ECO:0007669"/>
    <property type="project" value="UniProtKB-UniRule"/>
</dbReference>
<dbReference type="GO" id="GO:0004365">
    <property type="term" value="F:glyceraldehyde-3-phosphate dehydrogenase (NAD+) (phosphorylating) activity"/>
    <property type="evidence" value="ECO:0007669"/>
    <property type="project" value="UniProtKB-UniRule"/>
</dbReference>
<evidence type="ECO:0000256" key="4">
    <source>
        <dbReference type="ARBA" id="ARBA00022857"/>
    </source>
</evidence>
<dbReference type="InterPro" id="IPR036291">
    <property type="entry name" value="NAD(P)-bd_dom_sf"/>
</dbReference>
<evidence type="ECO:0000256" key="3">
    <source>
        <dbReference type="ARBA" id="ARBA00011881"/>
    </source>
</evidence>
<reference evidence="15 16" key="1">
    <citation type="journal article" date="2019" name="Int. J. Syst. Evol. Microbiol.">
        <title>The Global Catalogue of Microorganisms (GCM) 10K type strain sequencing project: providing services to taxonomists for standard genome sequencing and annotation.</title>
        <authorList>
            <consortium name="The Broad Institute Genomics Platform"/>
            <consortium name="The Broad Institute Genome Sequencing Center for Infectious Disease"/>
            <person name="Wu L."/>
            <person name="Ma J."/>
        </authorList>
    </citation>
    <scope>NUCLEOTIDE SEQUENCE [LARGE SCALE GENOMIC DNA]</scope>
    <source>
        <strain evidence="15 16">CGMCC 1.12121</strain>
    </source>
</reference>
<dbReference type="Proteomes" id="UP001597085">
    <property type="component" value="Unassembled WGS sequence"/>
</dbReference>
<dbReference type="PIRSF" id="PIRSF000149">
    <property type="entry name" value="GAP_DH"/>
    <property type="match status" value="1"/>
</dbReference>
<dbReference type="GO" id="GO:0005737">
    <property type="term" value="C:cytoplasm"/>
    <property type="evidence" value="ECO:0007669"/>
    <property type="project" value="UniProtKB-SubCell"/>
</dbReference>
<dbReference type="RefSeq" id="WP_256421406.1">
    <property type="nucleotide sequence ID" value="NZ_JANHDI010000007.1"/>
</dbReference>
<feature type="active site" description="Nucleophile" evidence="10 11">
    <location>
        <position position="140"/>
    </location>
</feature>
<feature type="binding site" evidence="10">
    <location>
        <begin position="139"/>
        <end position="141"/>
    </location>
    <ligand>
        <name>D-glyceraldehyde 3-phosphate</name>
        <dbReference type="ChEBI" id="CHEBI:59776"/>
    </ligand>
</feature>
<comment type="caution">
    <text evidence="15">The sequence shown here is derived from an EMBL/GenBank/DDBJ whole genome shotgun (WGS) entry which is preliminary data.</text>
</comment>
<dbReference type="Pfam" id="PF01113">
    <property type="entry name" value="DapB_N"/>
    <property type="match status" value="1"/>
</dbReference>
<comment type="similarity">
    <text evidence="2 10 12">Belongs to the glyceraldehyde-3-phosphate dehydrogenase family.</text>
</comment>
<organism evidence="15 16">
    <name type="scientific">Halobellus rarus</name>
    <dbReference type="NCBI Taxonomy" id="1126237"/>
    <lineage>
        <taxon>Archaea</taxon>
        <taxon>Methanobacteriati</taxon>
        <taxon>Methanobacteriota</taxon>
        <taxon>Stenosarchaea group</taxon>
        <taxon>Halobacteria</taxon>
        <taxon>Halobacteriales</taxon>
        <taxon>Haloferacaceae</taxon>
        <taxon>Halobellus</taxon>
    </lineage>
</organism>
<dbReference type="InterPro" id="IPR020828">
    <property type="entry name" value="GlycerAld_3-P_DH_NAD(P)-bd"/>
</dbReference>
<evidence type="ECO:0000256" key="13">
    <source>
        <dbReference type="SAM" id="MobiDB-lite"/>
    </source>
</evidence>
<comment type="catalytic activity">
    <reaction evidence="8 10 12">
        <text>D-glyceraldehyde 3-phosphate + phosphate + NADP(+) = (2R)-3-phospho-glyceroyl phosphate + NADPH + H(+)</text>
        <dbReference type="Rhea" id="RHEA:10296"/>
        <dbReference type="ChEBI" id="CHEBI:15378"/>
        <dbReference type="ChEBI" id="CHEBI:43474"/>
        <dbReference type="ChEBI" id="CHEBI:57604"/>
        <dbReference type="ChEBI" id="CHEBI:57783"/>
        <dbReference type="ChEBI" id="CHEBI:58349"/>
        <dbReference type="ChEBI" id="CHEBI:59776"/>
        <dbReference type="EC" id="1.2.1.59"/>
    </reaction>
</comment>
<evidence type="ECO:0000313" key="15">
    <source>
        <dbReference type="EMBL" id="MFD1597781.1"/>
    </source>
</evidence>
<dbReference type="NCBIfam" id="NF003251">
    <property type="entry name" value="PRK04207.1"/>
    <property type="match status" value="1"/>
</dbReference>
<evidence type="ECO:0000259" key="14">
    <source>
        <dbReference type="SMART" id="SM00846"/>
    </source>
</evidence>
<accession>A0ABD6CI65</accession>